<proteinExistence type="inferred from homology"/>
<keyword evidence="6" id="KW-0456">Lyase</keyword>
<dbReference type="InterPro" id="IPR002172">
    <property type="entry name" value="LDrepeatLR_classA_rpt"/>
</dbReference>
<dbReference type="EMBL" id="CAJNOT010000207">
    <property type="protein sequence ID" value="CAF0893888.1"/>
    <property type="molecule type" value="Genomic_DNA"/>
</dbReference>
<dbReference type="InterPro" id="IPR015424">
    <property type="entry name" value="PyrdxlP-dep_Trfase"/>
</dbReference>
<dbReference type="Proteomes" id="UP000663864">
    <property type="component" value="Unassembled WGS sequence"/>
</dbReference>
<dbReference type="SMART" id="SM00181">
    <property type="entry name" value="EGF"/>
    <property type="match status" value="3"/>
</dbReference>
<dbReference type="InterPro" id="IPR002129">
    <property type="entry name" value="PyrdxlP-dep_de-COase"/>
</dbReference>
<evidence type="ECO:0000256" key="6">
    <source>
        <dbReference type="ARBA" id="ARBA00023239"/>
    </source>
</evidence>
<dbReference type="GO" id="GO:0016831">
    <property type="term" value="F:carboxy-lyase activity"/>
    <property type="evidence" value="ECO:0007669"/>
    <property type="project" value="UniProtKB-KW"/>
</dbReference>
<comment type="cofactor">
    <cofactor evidence="1 7">
        <name>pyridoxal 5'-phosphate</name>
        <dbReference type="ChEBI" id="CHEBI:597326"/>
    </cofactor>
</comment>
<evidence type="ECO:0000256" key="3">
    <source>
        <dbReference type="ARBA" id="ARBA00022793"/>
    </source>
</evidence>
<dbReference type="GO" id="GO:0019752">
    <property type="term" value="P:carboxylic acid metabolic process"/>
    <property type="evidence" value="ECO:0007669"/>
    <property type="project" value="InterPro"/>
</dbReference>
<dbReference type="PANTHER" id="PTHR11999:SF70">
    <property type="entry name" value="MIP05841P"/>
    <property type="match status" value="1"/>
</dbReference>
<keyword evidence="3" id="KW-0210">Decarboxylase</keyword>
<dbReference type="Gene3D" id="1.20.1340.10">
    <property type="entry name" value="dopa decarboxylase, N-terminal domain"/>
    <property type="match status" value="1"/>
</dbReference>
<evidence type="ECO:0000259" key="10">
    <source>
        <dbReference type="PROSITE" id="PS50026"/>
    </source>
</evidence>
<evidence type="ECO:0000256" key="9">
    <source>
        <dbReference type="PROSITE-ProRule" id="PRU00124"/>
    </source>
</evidence>
<dbReference type="PROSITE" id="PS01186">
    <property type="entry name" value="EGF_2"/>
    <property type="match status" value="2"/>
</dbReference>
<dbReference type="CDD" id="cd00054">
    <property type="entry name" value="EGF_CA"/>
    <property type="match status" value="1"/>
</dbReference>
<accession>A0A813Z778</accession>
<keyword evidence="5 8" id="KW-1015">Disulfide bond</keyword>
<feature type="domain" description="EGF-like" evidence="10">
    <location>
        <begin position="826"/>
        <end position="871"/>
    </location>
</feature>
<keyword evidence="8" id="KW-0245">EGF-like domain</keyword>
<reference evidence="11" key="1">
    <citation type="submission" date="2021-02" db="EMBL/GenBank/DDBJ databases">
        <authorList>
            <person name="Nowell W R."/>
        </authorList>
    </citation>
    <scope>NUCLEOTIDE SEQUENCE</scope>
</reference>
<evidence type="ECO:0000256" key="8">
    <source>
        <dbReference type="PROSITE-ProRule" id="PRU00076"/>
    </source>
</evidence>
<dbReference type="Pfam" id="PF00282">
    <property type="entry name" value="Pyridoxal_deC"/>
    <property type="match status" value="1"/>
</dbReference>
<evidence type="ECO:0000256" key="2">
    <source>
        <dbReference type="ARBA" id="ARBA00009533"/>
    </source>
</evidence>
<dbReference type="CDD" id="cd00112">
    <property type="entry name" value="LDLa"/>
    <property type="match status" value="1"/>
</dbReference>
<dbReference type="InterPro" id="IPR000742">
    <property type="entry name" value="EGF"/>
</dbReference>
<dbReference type="PROSITE" id="PS50068">
    <property type="entry name" value="LDLRA_2"/>
    <property type="match status" value="2"/>
</dbReference>
<evidence type="ECO:0000256" key="5">
    <source>
        <dbReference type="ARBA" id="ARBA00023157"/>
    </source>
</evidence>
<evidence type="ECO:0000256" key="4">
    <source>
        <dbReference type="ARBA" id="ARBA00022898"/>
    </source>
</evidence>
<dbReference type="InterPro" id="IPR015421">
    <property type="entry name" value="PyrdxlP-dep_Trfase_major"/>
</dbReference>
<dbReference type="SUPFAM" id="SSF57196">
    <property type="entry name" value="EGF/Laminin"/>
    <property type="match status" value="1"/>
</dbReference>
<evidence type="ECO:0000313" key="12">
    <source>
        <dbReference type="Proteomes" id="UP000663864"/>
    </source>
</evidence>
<feature type="disulfide bond" evidence="8">
    <location>
        <begin position="861"/>
        <end position="870"/>
    </location>
</feature>
<dbReference type="Pfam" id="PF00057">
    <property type="entry name" value="Ldl_recept_a"/>
    <property type="match status" value="1"/>
</dbReference>
<dbReference type="GO" id="GO:0030170">
    <property type="term" value="F:pyridoxal phosphate binding"/>
    <property type="evidence" value="ECO:0007669"/>
    <property type="project" value="InterPro"/>
</dbReference>
<dbReference type="Gene3D" id="3.90.1150.10">
    <property type="entry name" value="Aspartate Aminotransferase, domain 1"/>
    <property type="match status" value="1"/>
</dbReference>
<evidence type="ECO:0000256" key="1">
    <source>
        <dbReference type="ARBA" id="ARBA00001933"/>
    </source>
</evidence>
<dbReference type="SUPFAM" id="SSF57424">
    <property type="entry name" value="LDL receptor-like module"/>
    <property type="match status" value="1"/>
</dbReference>
<feature type="modified residue" description="N6-(pyridoxal phosphate)lysine" evidence="7">
    <location>
        <position position="1268"/>
    </location>
</feature>
<dbReference type="SMART" id="SM00192">
    <property type="entry name" value="LDLa"/>
    <property type="match status" value="5"/>
</dbReference>
<keyword evidence="4 7" id="KW-0663">Pyridoxal phosphate</keyword>
<dbReference type="PANTHER" id="PTHR11999">
    <property type="entry name" value="GROUP II PYRIDOXAL-5-PHOSPHATE DECARBOXYLASE"/>
    <property type="match status" value="1"/>
</dbReference>
<protein>
    <recommendedName>
        <fullName evidence="10">EGF-like domain-containing protein</fullName>
    </recommendedName>
</protein>
<dbReference type="PROSITE" id="PS50026">
    <property type="entry name" value="EGF_3"/>
    <property type="match status" value="2"/>
</dbReference>
<evidence type="ECO:0000256" key="7">
    <source>
        <dbReference type="PIRSR" id="PIRSR602129-50"/>
    </source>
</evidence>
<feature type="disulfide bond" evidence="9">
    <location>
        <begin position="506"/>
        <end position="521"/>
    </location>
</feature>
<dbReference type="Gene3D" id="2.10.25.10">
    <property type="entry name" value="Laminin"/>
    <property type="match status" value="1"/>
</dbReference>
<gene>
    <name evidence="11" type="ORF">ZHD862_LOCUS7024</name>
</gene>
<dbReference type="PROSITE" id="PS00392">
    <property type="entry name" value="DDC_GAD_HDC_YDC"/>
    <property type="match status" value="1"/>
</dbReference>
<feature type="disulfide bond" evidence="8">
    <location>
        <begin position="778"/>
        <end position="787"/>
    </location>
</feature>
<dbReference type="PROSITE" id="PS00022">
    <property type="entry name" value="EGF_1"/>
    <property type="match status" value="3"/>
</dbReference>
<feature type="domain" description="EGF-like" evidence="10">
    <location>
        <begin position="749"/>
        <end position="788"/>
    </location>
</feature>
<dbReference type="InterPro" id="IPR015422">
    <property type="entry name" value="PyrdxlP-dep_Trfase_small"/>
</dbReference>
<feature type="disulfide bond" evidence="9">
    <location>
        <begin position="39"/>
        <end position="51"/>
    </location>
</feature>
<organism evidence="11 12">
    <name type="scientific">Rotaria sordida</name>
    <dbReference type="NCBI Taxonomy" id="392033"/>
    <lineage>
        <taxon>Eukaryota</taxon>
        <taxon>Metazoa</taxon>
        <taxon>Spiralia</taxon>
        <taxon>Gnathifera</taxon>
        <taxon>Rotifera</taxon>
        <taxon>Eurotatoria</taxon>
        <taxon>Bdelloidea</taxon>
        <taxon>Philodinida</taxon>
        <taxon>Philodinidae</taxon>
        <taxon>Rotaria</taxon>
    </lineage>
</organism>
<dbReference type="PRINTS" id="PR00261">
    <property type="entry name" value="LDLRECEPTOR"/>
</dbReference>
<dbReference type="Pfam" id="PF00008">
    <property type="entry name" value="EGF"/>
    <property type="match status" value="1"/>
</dbReference>
<comment type="caution">
    <text evidence="8">Lacks conserved residue(s) required for the propagation of feature annotation.</text>
</comment>
<dbReference type="Gene3D" id="4.10.400.10">
    <property type="entry name" value="Low-density Lipoprotein Receptor"/>
    <property type="match status" value="1"/>
</dbReference>
<sequence length="1456" mass="165167">MRSANWTCLDWSEICDGKIDCLDGGHDEEHCCQLEINECQPNEYRCANGQCIPIAFLRNYDRTPDCLDGTDENYAPFARDRCSAIGPKFRCEEIMCSDKDVDIYTTMARRPCLRERGKFALQKLLSNKPNAISNECWSALVCVNTLISVNIEDLTCMDFCQNNKCKQIMEEQCKDIDLISLPDAPMFNSHVYMIYSSKWAFSPETPQLPEYVCYNDQVCSELKPTIRLLNFNNVTCQRYSEFNFSHEFPLITWDSFMSPMQELFWKCKLMFIDYSTICNMPNMYRCVNSSKCISKYRLNDGISDCYFDDDEKYLETENICSPTSNIKCYECKSKSKSKSKFIHYNRFKDGFCDCPHYCDDEVPIDHTVDIQEHISFQTICDGFTELLPIIIDGQNETDETNCGQWVCDNIYTRCDDIWNCPNGADELNCPDLRVSNCTSNEHPCVSPKGNEFMCLPIEKASDGVVDCLGATDEPHICRVYRLLDEPATFYCENRGDLNCINHLLLCNNQSECNNNEDERFCSKHPNYTNPREGVCGQLPSIRSEIEEFLCHRYIHEPQSSNVVYFELDQNEQSIVSTKNSVSRRILPPPNQNKNLQRRCNRGMDMRVWLGDKDNSTTTTCLCPPSYYGDTCQYQNQRVSLTLLVKPSLEIARVPLAIVLLLIDDDEKLINSYEQFTYVTKRDCKTKFNMYFLYSTKPKNPAKNYSIHIDIYEKRSTLRYLASWLISLNFNFMPVQRTAVQITIPQLRIDDENCVDPFCIHGQYIKYVDDAQKRTFCRCNQGWSGRNCTIPQVCTCSSDSLCVGISANNRSVCVCPLGKFGSRCLIDNQSCRSGPNAACENGGQCIPNDERVSFDNPVTCSCPEGFSGDRCEKKATEIQISFHNKIVIPQVMFVHFIYALGYGPPEHTTEQILRQLSQCVDDYYDDNIIRQDSLLLTYFHQLANFTGIPSIDDTKKISKEPSSEPSAASLTASLDPTDWKSARAEAHKMLDISLDFIEKARDRPAWIPLPNEVRHRIMSEVLPEHGKSMTDVCQDIIDDVLPYSGGNTHPRFWGWVHGSGTVGGVIAEMMTAAMNSNVGLCSHSGVLIERQVIDWMKQLFQFPKTTAGGIIVSGTSMAAVVCLAVARYHALNKVRQDGLVTLGVQLVAYASTQTHVCVAKALELLGLGVQALRLVPVDEEYRMNIEALKIMIEEDRQQGFVPFCIVGNAGTVSTGAFDDLSALSIVARENNIWFHVDGAFGSFVVLDPSRRHLIDGLSEADSLAFDFHKWLHTPYAAGCVLLRQISMLNATFSSPRNYLVGTKRGFAGDTPWFCDMGIELSRPCRALKVWFTIKEHGIIRLGQSIAANCDQAQYLANLLSKYDFIQVLTPVSLNIVNFRVEPDALKNSDPETVDIFNDELVNDLQEKGIAVPSTTRLKDRLHIRVCITNHRSTLPDFDFFVNALIDLCRSRIALMNK</sequence>
<dbReference type="SUPFAM" id="SSF53383">
    <property type="entry name" value="PLP-dependent transferases"/>
    <property type="match status" value="1"/>
</dbReference>
<comment type="similarity">
    <text evidence="2">Belongs to the group II decarboxylase family.</text>
</comment>
<dbReference type="InterPro" id="IPR021115">
    <property type="entry name" value="Pyridoxal-P_BS"/>
</dbReference>
<evidence type="ECO:0000313" key="11">
    <source>
        <dbReference type="EMBL" id="CAF0893888.1"/>
    </source>
</evidence>
<dbReference type="Gene3D" id="3.40.640.10">
    <property type="entry name" value="Type I PLP-dependent aspartate aminotransferase-like (Major domain)"/>
    <property type="match status" value="1"/>
</dbReference>
<dbReference type="InterPro" id="IPR036055">
    <property type="entry name" value="LDL_receptor-like_sf"/>
</dbReference>
<comment type="caution">
    <text evidence="11">The sequence shown here is derived from an EMBL/GenBank/DDBJ whole genome shotgun (WGS) entry which is preliminary data.</text>
</comment>
<dbReference type="InterPro" id="IPR010977">
    <property type="entry name" value="Aromatic_deC"/>
</dbReference>
<name>A0A813Z778_9BILA</name>